<accession>A0A518ESF3</accession>
<reference evidence="2 3" key="1">
    <citation type="submission" date="2019-02" db="EMBL/GenBank/DDBJ databases">
        <title>Deep-cultivation of Planctomycetes and their phenomic and genomic characterization uncovers novel biology.</title>
        <authorList>
            <person name="Wiegand S."/>
            <person name="Jogler M."/>
            <person name="Boedeker C."/>
            <person name="Pinto D."/>
            <person name="Vollmers J."/>
            <person name="Rivas-Marin E."/>
            <person name="Kohn T."/>
            <person name="Peeters S.H."/>
            <person name="Heuer A."/>
            <person name="Rast P."/>
            <person name="Oberbeckmann S."/>
            <person name="Bunk B."/>
            <person name="Jeske O."/>
            <person name="Meyerdierks A."/>
            <person name="Storesund J.E."/>
            <person name="Kallscheuer N."/>
            <person name="Luecker S."/>
            <person name="Lage O.M."/>
            <person name="Pohl T."/>
            <person name="Merkel B.J."/>
            <person name="Hornburger P."/>
            <person name="Mueller R.-W."/>
            <person name="Bruemmer F."/>
            <person name="Labrenz M."/>
            <person name="Spormann A.M."/>
            <person name="Op den Camp H."/>
            <person name="Overmann J."/>
            <person name="Amann R."/>
            <person name="Jetten M.S.M."/>
            <person name="Mascher T."/>
            <person name="Medema M.H."/>
            <person name="Devos D.P."/>
            <person name="Kaster A.-K."/>
            <person name="Ovreas L."/>
            <person name="Rohde M."/>
            <person name="Galperin M.Y."/>
            <person name="Jogler C."/>
        </authorList>
    </citation>
    <scope>NUCLEOTIDE SEQUENCE [LARGE SCALE GENOMIC DNA]</scope>
    <source>
        <strain evidence="2 3">Poly30</strain>
    </source>
</reference>
<evidence type="ECO:0000313" key="2">
    <source>
        <dbReference type="EMBL" id="QDV07002.1"/>
    </source>
</evidence>
<dbReference type="SUPFAM" id="SSF53335">
    <property type="entry name" value="S-adenosyl-L-methionine-dependent methyltransferases"/>
    <property type="match status" value="1"/>
</dbReference>
<keyword evidence="3" id="KW-1185">Reference proteome</keyword>
<evidence type="ECO:0000259" key="1">
    <source>
        <dbReference type="Pfam" id="PF08241"/>
    </source>
</evidence>
<organism evidence="2 3">
    <name type="scientific">Saltatorellus ferox</name>
    <dbReference type="NCBI Taxonomy" id="2528018"/>
    <lineage>
        <taxon>Bacteria</taxon>
        <taxon>Pseudomonadati</taxon>
        <taxon>Planctomycetota</taxon>
        <taxon>Planctomycetia</taxon>
        <taxon>Planctomycetia incertae sedis</taxon>
        <taxon>Saltatorellus</taxon>
    </lineage>
</organism>
<dbReference type="RefSeq" id="WP_145197689.1">
    <property type="nucleotide sequence ID" value="NZ_CP036434.1"/>
</dbReference>
<proteinExistence type="predicted"/>
<dbReference type="InterPro" id="IPR029063">
    <property type="entry name" value="SAM-dependent_MTases_sf"/>
</dbReference>
<dbReference type="EMBL" id="CP036434">
    <property type="protein sequence ID" value="QDV07002.1"/>
    <property type="molecule type" value="Genomic_DNA"/>
</dbReference>
<name>A0A518ESF3_9BACT</name>
<dbReference type="OrthoDB" id="272052at2"/>
<gene>
    <name evidence="2" type="ORF">Poly30_25210</name>
</gene>
<dbReference type="Proteomes" id="UP000320390">
    <property type="component" value="Chromosome"/>
</dbReference>
<dbReference type="Gene3D" id="3.40.50.150">
    <property type="entry name" value="Vaccinia Virus protein VP39"/>
    <property type="match status" value="1"/>
</dbReference>
<dbReference type="GO" id="GO:0008757">
    <property type="term" value="F:S-adenosylmethionine-dependent methyltransferase activity"/>
    <property type="evidence" value="ECO:0007669"/>
    <property type="project" value="InterPro"/>
</dbReference>
<sequence>MPSTGSTREEVDARWQDAGSGEHYVHDRWRGQRARERDPRLIQRLLRAMPTDTGIESILDVPCGTGRLGGVLDAPLVVQSDISLSMLLNVPPAASHGNLLQSSATSLPFASGSFDLVVCCRLLHHLRESSDRQAVLKEIVRVSRRYIIASYWDAASYGAWRRRTSSPLRRRKRPDVRQAVSLEVLRAELDEAGARLVTRAHSFRFVSQQTFLLAEK</sequence>
<evidence type="ECO:0000313" key="3">
    <source>
        <dbReference type="Proteomes" id="UP000320390"/>
    </source>
</evidence>
<dbReference type="InterPro" id="IPR013216">
    <property type="entry name" value="Methyltransf_11"/>
</dbReference>
<dbReference type="CDD" id="cd02440">
    <property type="entry name" value="AdoMet_MTases"/>
    <property type="match status" value="1"/>
</dbReference>
<dbReference type="Pfam" id="PF08241">
    <property type="entry name" value="Methyltransf_11"/>
    <property type="match status" value="1"/>
</dbReference>
<dbReference type="AlphaFoldDB" id="A0A518ESF3"/>
<feature type="domain" description="Methyltransferase type 11" evidence="1">
    <location>
        <begin position="59"/>
        <end position="144"/>
    </location>
</feature>
<protein>
    <recommendedName>
        <fullName evidence="1">Methyltransferase type 11 domain-containing protein</fullName>
    </recommendedName>
</protein>